<dbReference type="InterPro" id="IPR011990">
    <property type="entry name" value="TPR-like_helical_dom_sf"/>
</dbReference>
<dbReference type="RefSeq" id="WP_203569599.1">
    <property type="nucleotide sequence ID" value="NZ_WOFE01000001.1"/>
</dbReference>
<evidence type="ECO:0000256" key="1">
    <source>
        <dbReference type="ARBA" id="ARBA00012528"/>
    </source>
</evidence>
<dbReference type="InterPro" id="IPR000160">
    <property type="entry name" value="GGDEF_dom"/>
</dbReference>
<dbReference type="InterPro" id="IPR043128">
    <property type="entry name" value="Rev_trsase/Diguanyl_cyclase"/>
</dbReference>
<gene>
    <name evidence="4" type="ORF">GM173_01725</name>
</gene>
<evidence type="ECO:0000256" key="2">
    <source>
        <dbReference type="ARBA" id="ARBA00034247"/>
    </source>
</evidence>
<keyword evidence="5" id="KW-1185">Reference proteome</keyword>
<organism evidence="4 5">
    <name type="scientific">Deefgea chitinilytica</name>
    <dbReference type="NCBI Taxonomy" id="570276"/>
    <lineage>
        <taxon>Bacteria</taxon>
        <taxon>Pseudomonadati</taxon>
        <taxon>Pseudomonadota</taxon>
        <taxon>Betaproteobacteria</taxon>
        <taxon>Neisseriales</taxon>
        <taxon>Chitinibacteraceae</taxon>
        <taxon>Deefgea</taxon>
    </lineage>
</organism>
<dbReference type="Proteomes" id="UP001195660">
    <property type="component" value="Unassembled WGS sequence"/>
</dbReference>
<accession>A0ABS2C809</accession>
<dbReference type="EMBL" id="WOFE01000001">
    <property type="protein sequence ID" value="MBM5570289.1"/>
    <property type="molecule type" value="Genomic_DNA"/>
</dbReference>
<name>A0ABS2C809_9NEIS</name>
<dbReference type="SMART" id="SM00267">
    <property type="entry name" value="GGDEF"/>
    <property type="match status" value="1"/>
</dbReference>
<reference evidence="4 5" key="1">
    <citation type="submission" date="2019-11" db="EMBL/GenBank/DDBJ databases">
        <title>Novel Deefgea species.</title>
        <authorList>
            <person name="Han J.-H."/>
        </authorList>
    </citation>
    <scope>NUCLEOTIDE SEQUENCE [LARGE SCALE GENOMIC DNA]</scope>
    <source>
        <strain evidence="4 5">LMG 24817</strain>
    </source>
</reference>
<sequence length="531" mass="60202">MLNSKITPLQLEALLALLESDPALANQKLKVLVKDKNHKAYKLELQIMLGLSEAYLWQYVTAEKILRIALPKAASEHVFFAAGLAYDELASIYLIKSQIDLAMRTWLKGLQLGLQQHDINTQLRCNLGLGKVFYGMNDFRNAKRYHLAATELSYLTKSSEQICEVYLCLGVDFIRLYEFDKAYAALKIAEENLNTAQHQQRNFCEIRAYLGIVHAGLGQMSLALQCFEEATLSAQQHNYTWGLALAHIEHAKVLVLLQRYEPAIELAQQTVAAAKAMNSMAFSTQAHELMYQIYKDQHQFELALQQHIIFTEHYLEKIHRSQDHQLTSTTIALLKQIHNVQELEVSLQENVHLINRLEKHQELIRLLTSKAETDALTGLYNRRALDTRLEREIELAIQLQQPFSVLMLDLDFFKRINDQFSHQAGDRVLKEAAQIFTQSCRQGEFVARFGGEEFIVLLPGADLAAALRIAERIRAAIESCIWSKIVPALKQQTVSIGAACRSSDELADSLLARADAKLYEAKHSGRNKVCG</sequence>
<dbReference type="NCBIfam" id="TIGR00254">
    <property type="entry name" value="GGDEF"/>
    <property type="match status" value="1"/>
</dbReference>
<feature type="domain" description="GGDEF" evidence="3">
    <location>
        <begin position="401"/>
        <end position="531"/>
    </location>
</feature>
<dbReference type="SUPFAM" id="SSF55073">
    <property type="entry name" value="Nucleotide cyclase"/>
    <property type="match status" value="1"/>
</dbReference>
<evidence type="ECO:0000259" key="3">
    <source>
        <dbReference type="PROSITE" id="PS50887"/>
    </source>
</evidence>
<dbReference type="PANTHER" id="PTHR45138">
    <property type="entry name" value="REGULATORY COMPONENTS OF SENSORY TRANSDUCTION SYSTEM"/>
    <property type="match status" value="1"/>
</dbReference>
<dbReference type="SUPFAM" id="SSF48452">
    <property type="entry name" value="TPR-like"/>
    <property type="match status" value="2"/>
</dbReference>
<dbReference type="Gene3D" id="3.30.70.270">
    <property type="match status" value="1"/>
</dbReference>
<protein>
    <recommendedName>
        <fullName evidence="1">diguanylate cyclase</fullName>
        <ecNumber evidence="1">2.7.7.65</ecNumber>
    </recommendedName>
</protein>
<dbReference type="PANTHER" id="PTHR45138:SF9">
    <property type="entry name" value="DIGUANYLATE CYCLASE DGCM-RELATED"/>
    <property type="match status" value="1"/>
</dbReference>
<dbReference type="PROSITE" id="PS50887">
    <property type="entry name" value="GGDEF"/>
    <property type="match status" value="1"/>
</dbReference>
<dbReference type="InterPro" id="IPR050469">
    <property type="entry name" value="Diguanylate_Cyclase"/>
</dbReference>
<evidence type="ECO:0000313" key="5">
    <source>
        <dbReference type="Proteomes" id="UP001195660"/>
    </source>
</evidence>
<dbReference type="Gene3D" id="1.25.40.10">
    <property type="entry name" value="Tetratricopeptide repeat domain"/>
    <property type="match status" value="2"/>
</dbReference>
<dbReference type="EC" id="2.7.7.65" evidence="1"/>
<dbReference type="CDD" id="cd01949">
    <property type="entry name" value="GGDEF"/>
    <property type="match status" value="1"/>
</dbReference>
<dbReference type="InterPro" id="IPR029787">
    <property type="entry name" value="Nucleotide_cyclase"/>
</dbReference>
<evidence type="ECO:0000313" key="4">
    <source>
        <dbReference type="EMBL" id="MBM5570289.1"/>
    </source>
</evidence>
<proteinExistence type="predicted"/>
<comment type="catalytic activity">
    <reaction evidence="2">
        <text>2 GTP = 3',3'-c-di-GMP + 2 diphosphate</text>
        <dbReference type="Rhea" id="RHEA:24898"/>
        <dbReference type="ChEBI" id="CHEBI:33019"/>
        <dbReference type="ChEBI" id="CHEBI:37565"/>
        <dbReference type="ChEBI" id="CHEBI:58805"/>
        <dbReference type="EC" id="2.7.7.65"/>
    </reaction>
</comment>
<dbReference type="Pfam" id="PF00990">
    <property type="entry name" value="GGDEF"/>
    <property type="match status" value="1"/>
</dbReference>
<comment type="caution">
    <text evidence="4">The sequence shown here is derived from an EMBL/GenBank/DDBJ whole genome shotgun (WGS) entry which is preliminary data.</text>
</comment>